<evidence type="ECO:0000256" key="8">
    <source>
        <dbReference type="SAM" id="MobiDB-lite"/>
    </source>
</evidence>
<dbReference type="PANTHER" id="PTHR42891:SF1">
    <property type="entry name" value="D-GLYCERO-BETA-D-MANNO-HEPTOSE-1,7-BISPHOSPHATE 7-PHOSPHATASE"/>
    <property type="match status" value="1"/>
</dbReference>
<organism evidence="9 10">
    <name type="scientific">Streptomyces griseoloalbus</name>
    <dbReference type="NCBI Taxonomy" id="67303"/>
    <lineage>
        <taxon>Bacteria</taxon>
        <taxon>Bacillati</taxon>
        <taxon>Actinomycetota</taxon>
        <taxon>Actinomycetes</taxon>
        <taxon>Kitasatosporales</taxon>
        <taxon>Streptomycetaceae</taxon>
        <taxon>Streptomyces</taxon>
    </lineage>
</organism>
<comment type="subcellular location">
    <subcellularLocation>
        <location evidence="1">Cytoplasm</location>
    </subcellularLocation>
</comment>
<comment type="caution">
    <text evidence="9">The sequence shown here is derived from an EMBL/GenBank/DDBJ whole genome shotgun (WGS) entry which is preliminary data.</text>
</comment>
<dbReference type="GO" id="GO:0005737">
    <property type="term" value="C:cytoplasm"/>
    <property type="evidence" value="ECO:0007669"/>
    <property type="project" value="UniProtKB-SubCell"/>
</dbReference>
<dbReference type="GO" id="GO:0005975">
    <property type="term" value="P:carbohydrate metabolic process"/>
    <property type="evidence" value="ECO:0007669"/>
    <property type="project" value="InterPro"/>
</dbReference>
<dbReference type="GO" id="GO:0046872">
    <property type="term" value="F:metal ion binding"/>
    <property type="evidence" value="ECO:0007669"/>
    <property type="project" value="UniProtKB-KW"/>
</dbReference>
<dbReference type="Pfam" id="PF13344">
    <property type="entry name" value="Hydrolase_6"/>
    <property type="match status" value="1"/>
</dbReference>
<name>A0A7W8BJH4_9ACTN</name>
<dbReference type="PANTHER" id="PTHR42891">
    <property type="entry name" value="D-GLYCERO-BETA-D-MANNO-HEPTOSE-1,7-BISPHOSPHATE 7-PHOSPHATASE"/>
    <property type="match status" value="1"/>
</dbReference>
<keyword evidence="6" id="KW-0119">Carbohydrate metabolism</keyword>
<dbReference type="AlphaFoldDB" id="A0A7W8BJH4"/>
<dbReference type="GO" id="GO:0016791">
    <property type="term" value="F:phosphatase activity"/>
    <property type="evidence" value="ECO:0007669"/>
    <property type="project" value="InterPro"/>
</dbReference>
<dbReference type="EMBL" id="JACHJE010000003">
    <property type="protein sequence ID" value="MBB5124537.1"/>
    <property type="molecule type" value="Genomic_DNA"/>
</dbReference>
<evidence type="ECO:0000256" key="1">
    <source>
        <dbReference type="ARBA" id="ARBA00004496"/>
    </source>
</evidence>
<dbReference type="InterPro" id="IPR006549">
    <property type="entry name" value="HAD-SF_hydro_IIIA"/>
</dbReference>
<keyword evidence="3" id="KW-0963">Cytoplasm</keyword>
<evidence type="ECO:0000313" key="9">
    <source>
        <dbReference type="EMBL" id="MBB5124537.1"/>
    </source>
</evidence>
<evidence type="ECO:0000256" key="7">
    <source>
        <dbReference type="ARBA" id="ARBA00031828"/>
    </source>
</evidence>
<dbReference type="InterPro" id="IPR004446">
    <property type="entry name" value="Heptose_bisP_phosphatase"/>
</dbReference>
<keyword evidence="10" id="KW-1185">Reference proteome</keyword>
<protein>
    <recommendedName>
        <fullName evidence="7">D,D-heptose 1,7-bisphosphate phosphatase</fullName>
    </recommendedName>
</protein>
<dbReference type="InterPro" id="IPR006357">
    <property type="entry name" value="HAD-SF_hydro_IIA"/>
</dbReference>
<dbReference type="Proteomes" id="UP000568022">
    <property type="component" value="Unassembled WGS sequence"/>
</dbReference>
<accession>A0A7W8BJH4</accession>
<evidence type="ECO:0000256" key="4">
    <source>
        <dbReference type="ARBA" id="ARBA00022723"/>
    </source>
</evidence>
<sequence>MSPVGAVLFDRDGTLVHDVPYNADPDLVRPVEGAREALGELRARGIRTGVVTNQSGIARGLLTEADARRVNRRVEELLGPFDVWALCPHGPDDGCRCRKPRPGMVLWAAGRICVNPADCVVIGDIGADMEAARRAGAHGILVPTPQTRTEETTAAPHVAPNLTAAVRLLLPVPPWERPGNAADHPEGPGVSGPRAGCDAQRRRV</sequence>
<dbReference type="Gene3D" id="3.40.50.1000">
    <property type="entry name" value="HAD superfamily/HAD-like"/>
    <property type="match status" value="1"/>
</dbReference>
<evidence type="ECO:0000256" key="5">
    <source>
        <dbReference type="ARBA" id="ARBA00022801"/>
    </source>
</evidence>
<dbReference type="SUPFAM" id="SSF56784">
    <property type="entry name" value="HAD-like"/>
    <property type="match status" value="1"/>
</dbReference>
<dbReference type="NCBIfam" id="TIGR01656">
    <property type="entry name" value="Histidinol-ppas"/>
    <property type="match status" value="1"/>
</dbReference>
<proteinExistence type="inferred from homology"/>
<keyword evidence="5 9" id="KW-0378">Hydrolase</keyword>
<feature type="region of interest" description="Disordered" evidence="8">
    <location>
        <begin position="173"/>
        <end position="204"/>
    </location>
</feature>
<reference evidence="9 10" key="1">
    <citation type="submission" date="2020-08" db="EMBL/GenBank/DDBJ databases">
        <title>Genomic Encyclopedia of Type Strains, Phase III (KMG-III): the genomes of soil and plant-associated and newly described type strains.</title>
        <authorList>
            <person name="Whitman W."/>
        </authorList>
    </citation>
    <scope>NUCLEOTIDE SEQUENCE [LARGE SCALE GENOMIC DNA]</scope>
    <source>
        <strain evidence="9 10">CECT 3226</strain>
    </source>
</reference>
<evidence type="ECO:0000313" key="10">
    <source>
        <dbReference type="Proteomes" id="UP000568022"/>
    </source>
</evidence>
<dbReference type="InterPro" id="IPR036412">
    <property type="entry name" value="HAD-like_sf"/>
</dbReference>
<dbReference type="Pfam" id="PF13242">
    <property type="entry name" value="Hydrolase_like"/>
    <property type="match status" value="1"/>
</dbReference>
<evidence type="ECO:0000256" key="6">
    <source>
        <dbReference type="ARBA" id="ARBA00023277"/>
    </source>
</evidence>
<gene>
    <name evidence="9" type="ORF">FHS32_001269</name>
</gene>
<dbReference type="InterPro" id="IPR023214">
    <property type="entry name" value="HAD_sf"/>
</dbReference>
<evidence type="ECO:0000256" key="2">
    <source>
        <dbReference type="ARBA" id="ARBA00005628"/>
    </source>
</evidence>
<keyword evidence="4" id="KW-0479">Metal-binding</keyword>
<evidence type="ECO:0000256" key="3">
    <source>
        <dbReference type="ARBA" id="ARBA00022490"/>
    </source>
</evidence>
<dbReference type="NCBIfam" id="TIGR01662">
    <property type="entry name" value="HAD-SF-IIIA"/>
    <property type="match status" value="1"/>
</dbReference>
<comment type="similarity">
    <text evidence="2">Belongs to the GmhB family.</text>
</comment>
<dbReference type="InterPro" id="IPR006543">
    <property type="entry name" value="Histidinol-phos"/>
</dbReference>
<dbReference type="CDD" id="cd07503">
    <property type="entry name" value="HAD_HisB-N"/>
    <property type="match status" value="1"/>
</dbReference>